<dbReference type="Gene3D" id="1.20.225.20">
    <property type="entry name" value="Ub domain-containing protein, DC-UbP/UBTD2, N-terminal domain"/>
    <property type="match status" value="1"/>
</dbReference>
<evidence type="ECO:0000256" key="1">
    <source>
        <dbReference type="SAM" id="MobiDB-lite"/>
    </source>
</evidence>
<feature type="region of interest" description="Disordered" evidence="1">
    <location>
        <begin position="181"/>
        <end position="204"/>
    </location>
</feature>
<dbReference type="OrthoDB" id="1640476at2759"/>
<gene>
    <name evidence="3" type="ORF">HII31_04684</name>
</gene>
<dbReference type="EMBL" id="JABCIY010000067">
    <property type="protein sequence ID" value="KAF7194002.1"/>
    <property type="molecule type" value="Genomic_DNA"/>
</dbReference>
<dbReference type="PROSITE" id="PS50053">
    <property type="entry name" value="UBIQUITIN_2"/>
    <property type="match status" value="1"/>
</dbReference>
<evidence type="ECO:0000259" key="2">
    <source>
        <dbReference type="PROSITE" id="PS50053"/>
    </source>
</evidence>
<dbReference type="InterPro" id="IPR000626">
    <property type="entry name" value="Ubiquitin-like_dom"/>
</dbReference>
<comment type="caution">
    <text evidence="3">The sequence shown here is derived from an EMBL/GenBank/DDBJ whole genome shotgun (WGS) entry which is preliminary data.</text>
</comment>
<dbReference type="SUPFAM" id="SSF54236">
    <property type="entry name" value="Ubiquitin-like"/>
    <property type="match status" value="1"/>
</dbReference>
<evidence type="ECO:0000313" key="4">
    <source>
        <dbReference type="Proteomes" id="UP000660729"/>
    </source>
</evidence>
<dbReference type="AlphaFoldDB" id="A0A8H6RNP0"/>
<feature type="compositionally biased region" description="Polar residues" evidence="1">
    <location>
        <begin position="1"/>
        <end position="10"/>
    </location>
</feature>
<accession>A0A8H6RNP0</accession>
<feature type="domain" description="Ubiquitin-like" evidence="2">
    <location>
        <begin position="214"/>
        <end position="279"/>
    </location>
</feature>
<dbReference type="PANTHER" id="PTHR13609">
    <property type="entry name" value="UBIQUITIN DOMAIN CONTAINING 1 PROTEIN-RELATED"/>
    <property type="match status" value="1"/>
</dbReference>
<reference evidence="3" key="1">
    <citation type="submission" date="2020-04" db="EMBL/GenBank/DDBJ databases">
        <title>Draft genome resource of the tomato pathogen Pseudocercospora fuligena.</title>
        <authorList>
            <person name="Zaccaron A."/>
        </authorList>
    </citation>
    <scope>NUCLEOTIDE SEQUENCE</scope>
    <source>
        <strain evidence="3">PF001</strain>
    </source>
</reference>
<feature type="region of interest" description="Disordered" evidence="1">
    <location>
        <begin position="1"/>
        <end position="81"/>
    </location>
</feature>
<dbReference type="Pfam" id="PF16455">
    <property type="entry name" value="UBD"/>
    <property type="match status" value="1"/>
</dbReference>
<dbReference type="InterPro" id="IPR032752">
    <property type="entry name" value="DC-UbP/UBTD2_N"/>
</dbReference>
<feature type="compositionally biased region" description="Acidic residues" evidence="1">
    <location>
        <begin position="181"/>
        <end position="192"/>
    </location>
</feature>
<feature type="compositionally biased region" description="Polar residues" evidence="1">
    <location>
        <begin position="26"/>
        <end position="42"/>
    </location>
</feature>
<organism evidence="3 4">
    <name type="scientific">Pseudocercospora fuligena</name>
    <dbReference type="NCBI Taxonomy" id="685502"/>
    <lineage>
        <taxon>Eukaryota</taxon>
        <taxon>Fungi</taxon>
        <taxon>Dikarya</taxon>
        <taxon>Ascomycota</taxon>
        <taxon>Pezizomycotina</taxon>
        <taxon>Dothideomycetes</taxon>
        <taxon>Dothideomycetidae</taxon>
        <taxon>Mycosphaerellales</taxon>
        <taxon>Mycosphaerellaceae</taxon>
        <taxon>Pseudocercospora</taxon>
    </lineage>
</organism>
<dbReference type="Proteomes" id="UP000660729">
    <property type="component" value="Unassembled WGS sequence"/>
</dbReference>
<keyword evidence="4" id="KW-1185">Reference proteome</keyword>
<dbReference type="InterPro" id="IPR038169">
    <property type="entry name" value="DC-UbP/UBTD2_N_sf"/>
</dbReference>
<dbReference type="InterPro" id="IPR029071">
    <property type="entry name" value="Ubiquitin-like_domsf"/>
</dbReference>
<dbReference type="InterPro" id="IPR039869">
    <property type="entry name" value="UBTD1/2"/>
</dbReference>
<proteinExistence type="predicted"/>
<name>A0A8H6RNP0_9PEZI</name>
<evidence type="ECO:0000313" key="3">
    <source>
        <dbReference type="EMBL" id="KAF7194002.1"/>
    </source>
</evidence>
<sequence length="297" mass="33381">MLGCCQSRSDSPAPGSDGNLPHDSSRANIHQQTSSRDGNEPSSSRRHATNSVIRPNKPIERPKPLETSPKNVSNRPPPWTRSHLEQQRRIFFETRVTGRSEIWDALKLVCECLRQDDIAEAQAIMDAANITCPHGKVGRGRTKEKQREGVYDEQGQLYDLPYWVVTDPQDIIEDEGKDIDAEAEEDEEDEANEASLARRQEKGKGRAESIGEELRLKVRLSDRASDMEVTIGSKQNVSVAIRAIKDQINVRHCRLVYLGKALDEGKTLEAQGWKNGQVVNAFVFEGDENAIQKSRKR</sequence>
<protein>
    <submittedName>
        <fullName evidence="3">Ubiquitin domain-containing protein 2</fullName>
    </submittedName>
</protein>
<dbReference type="Gene3D" id="3.10.20.90">
    <property type="entry name" value="Phosphatidylinositol 3-kinase Catalytic Subunit, Chain A, domain 1"/>
    <property type="match status" value="1"/>
</dbReference>